<feature type="region of interest" description="Disordered" evidence="1">
    <location>
        <begin position="252"/>
        <end position="333"/>
    </location>
</feature>
<feature type="compositionally biased region" description="Basic and acidic residues" evidence="1">
    <location>
        <begin position="292"/>
        <end position="301"/>
    </location>
</feature>
<feature type="compositionally biased region" description="Basic residues" evidence="1">
    <location>
        <begin position="282"/>
        <end position="291"/>
    </location>
</feature>
<dbReference type="PANTHER" id="PTHR39465:SF1">
    <property type="entry name" value="DNA LIGASE D 3'-PHOSPHOESTERASE DOMAIN-CONTAINING PROTEIN"/>
    <property type="match status" value="1"/>
</dbReference>
<dbReference type="OrthoDB" id="2588098at2759"/>
<evidence type="ECO:0000256" key="1">
    <source>
        <dbReference type="SAM" id="MobiDB-lite"/>
    </source>
</evidence>
<dbReference type="Proteomes" id="UP000023758">
    <property type="component" value="Unassembled WGS sequence"/>
</dbReference>
<proteinExistence type="predicted"/>
<name>A0A022WAC6_TRIRU</name>
<dbReference type="Pfam" id="PF13298">
    <property type="entry name" value="LigD_N"/>
    <property type="match status" value="1"/>
</dbReference>
<gene>
    <name evidence="3" type="ORF">H103_02145</name>
</gene>
<evidence type="ECO:0000259" key="2">
    <source>
        <dbReference type="Pfam" id="PF13298"/>
    </source>
</evidence>
<feature type="compositionally biased region" description="Low complexity" evidence="1">
    <location>
        <begin position="316"/>
        <end position="327"/>
    </location>
</feature>
<dbReference type="EMBL" id="KK207754">
    <property type="protein sequence ID" value="EZF55317.1"/>
    <property type="molecule type" value="Genomic_DNA"/>
</dbReference>
<feature type="compositionally biased region" description="Low complexity" evidence="1">
    <location>
        <begin position="25"/>
        <end position="36"/>
    </location>
</feature>
<feature type="compositionally biased region" description="Basic and acidic residues" evidence="1">
    <location>
        <begin position="1"/>
        <end position="11"/>
    </location>
</feature>
<feature type="compositionally biased region" description="Basic and acidic residues" evidence="1">
    <location>
        <begin position="49"/>
        <end position="66"/>
    </location>
</feature>
<dbReference type="HOGENOM" id="CLU_040687_0_0_1"/>
<dbReference type="PANTHER" id="PTHR39465">
    <property type="entry name" value="DNA LIGASE D, 3'-PHOSPHOESTERASE DOMAIN"/>
    <property type="match status" value="1"/>
</dbReference>
<protein>
    <recommendedName>
        <fullName evidence="2">DNA ligase D 3'-phosphoesterase domain-containing protein</fullName>
    </recommendedName>
</protein>
<organism evidence="3">
    <name type="scientific">Trichophyton rubrum CBS 288.86</name>
    <dbReference type="NCBI Taxonomy" id="1215330"/>
    <lineage>
        <taxon>Eukaryota</taxon>
        <taxon>Fungi</taxon>
        <taxon>Dikarya</taxon>
        <taxon>Ascomycota</taxon>
        <taxon>Pezizomycotina</taxon>
        <taxon>Eurotiomycetes</taxon>
        <taxon>Eurotiomycetidae</taxon>
        <taxon>Onygenales</taxon>
        <taxon>Arthrodermataceae</taxon>
        <taxon>Trichophyton</taxon>
    </lineage>
</organism>
<evidence type="ECO:0000313" key="3">
    <source>
        <dbReference type="EMBL" id="EZF55317.1"/>
    </source>
</evidence>
<dbReference type="AlphaFoldDB" id="A0A022WAC6"/>
<feature type="region of interest" description="Disordered" evidence="1">
    <location>
        <begin position="1"/>
        <end position="71"/>
    </location>
</feature>
<sequence>MMEEGSHESRTIENPFVKPENQRWSVSLHRSLVRSVSPPPARARKRRREGQPPRRVADGHDTKPEDQPQGELKVDIAAIEAGKEDVEDHLEIFSARLRASTRPELPQVPRLAHSAWRDLYQRNQHEDGRHFVVHQHDHPIAGPHYDLRLQFSRTSSLSFAIMYGLPGNPNSKRLSRNATETRVHNVWNHLIESASAASGSMIIWDTGEYSVLPYYGSDALQTDKSDASFSTEEQPTESEKLRRAFRQRKIRLRLHGTRLPPNYTVTLRLTRDNDTSGQPKTQSKRRRRRAGRQVDIRKRPDLTSSDSEEHEERPSSDQPSSNISPSHSDQEDETIRQTNAYRGATNSISSIHQRTWYLTLDRVNSGFDRRVDSTQALHRTKKEETSPGNGASSLGFEPFFVRGPDFERSVLTGRLGSDVLNDEAVVGFRGRKGWRPILE</sequence>
<feature type="domain" description="DNA ligase D 3'-phosphoesterase" evidence="2">
    <location>
        <begin position="134"/>
        <end position="265"/>
    </location>
</feature>
<accession>A0A022WAC6</accession>
<reference evidence="3" key="1">
    <citation type="submission" date="2014-02" db="EMBL/GenBank/DDBJ databases">
        <title>The Genome Sequence of Trichophyton rubrum (morphotype fischeri) CBS 288.86.</title>
        <authorList>
            <consortium name="The Broad Institute Genomics Platform"/>
            <person name="Cuomo C.A."/>
            <person name="White T.C."/>
            <person name="Graser Y."/>
            <person name="Martinez-Rossi N."/>
            <person name="Heitman J."/>
            <person name="Young S.K."/>
            <person name="Zeng Q."/>
            <person name="Gargeya S."/>
            <person name="Abouelleil A."/>
            <person name="Alvarado L."/>
            <person name="Chapman S.B."/>
            <person name="Gainer-Dewar J."/>
            <person name="Goldberg J."/>
            <person name="Griggs A."/>
            <person name="Gujja S."/>
            <person name="Hansen M."/>
            <person name="Howarth C."/>
            <person name="Imamovic A."/>
            <person name="Larimer J."/>
            <person name="Martinez D."/>
            <person name="Murphy C."/>
            <person name="Pearson M.D."/>
            <person name="Persinoti G."/>
            <person name="Poon T."/>
            <person name="Priest M."/>
            <person name="Roberts A.D."/>
            <person name="Saif S."/>
            <person name="Shea T.D."/>
            <person name="Sykes S.N."/>
            <person name="Wortman J."/>
            <person name="Nusbaum C."/>
            <person name="Birren B."/>
        </authorList>
    </citation>
    <scope>NUCLEOTIDE SEQUENCE [LARGE SCALE GENOMIC DNA]</scope>
    <source>
        <strain evidence="3">CBS 288.86</strain>
    </source>
</reference>
<dbReference type="InterPro" id="IPR014144">
    <property type="entry name" value="LigD_PE_domain"/>
</dbReference>